<dbReference type="SUPFAM" id="SSF53756">
    <property type="entry name" value="UDP-Glycosyltransferase/glycogen phosphorylase"/>
    <property type="match status" value="1"/>
</dbReference>
<dbReference type="PANTHER" id="PTHR45947:SF13">
    <property type="entry name" value="TRANSFERASE"/>
    <property type="match status" value="1"/>
</dbReference>
<dbReference type="Gene3D" id="3.40.50.2000">
    <property type="entry name" value="Glycogen Phosphorylase B"/>
    <property type="match status" value="2"/>
</dbReference>
<protein>
    <recommendedName>
        <fullName evidence="5">Glycosyltransferase family 1 protein</fullName>
    </recommendedName>
</protein>
<dbReference type="GO" id="GO:0016757">
    <property type="term" value="F:glycosyltransferase activity"/>
    <property type="evidence" value="ECO:0007669"/>
    <property type="project" value="InterPro"/>
</dbReference>
<evidence type="ECO:0000313" key="3">
    <source>
        <dbReference type="EMBL" id="OKL38405.1"/>
    </source>
</evidence>
<dbReference type="STRING" id="1797110.A3841_06700"/>
<feature type="domain" description="Glycosyl transferase family 1" evidence="1">
    <location>
        <begin position="210"/>
        <end position="362"/>
    </location>
</feature>
<dbReference type="Pfam" id="PF00534">
    <property type="entry name" value="Glycos_transf_1"/>
    <property type="match status" value="1"/>
</dbReference>
<dbReference type="InterPro" id="IPR001296">
    <property type="entry name" value="Glyco_trans_1"/>
</dbReference>
<accession>A0A1Q5P801</accession>
<dbReference type="OrthoDB" id="9787111at2"/>
<dbReference type="Proteomes" id="UP000186551">
    <property type="component" value="Unassembled WGS sequence"/>
</dbReference>
<evidence type="ECO:0000259" key="2">
    <source>
        <dbReference type="Pfam" id="PF13579"/>
    </source>
</evidence>
<dbReference type="EMBL" id="LVWA01000013">
    <property type="protein sequence ID" value="OKL38405.1"/>
    <property type="molecule type" value="Genomic_DNA"/>
</dbReference>
<dbReference type="CDD" id="cd03801">
    <property type="entry name" value="GT4_PimA-like"/>
    <property type="match status" value="1"/>
</dbReference>
<sequence length="405" mass="45886">MRILLVHNHYKQTGGEDTVFFAEAALLEEYGHIVEKLTFSNNDVNSLTEKLQAALGIVYNPKGARAVEEKIKEFRPDVVHVHNFFPLVSPAVFYVCRKLKVPVVMTLHNYRLICPSSYLHYHGKLHMENVHKVFPLPAIWDRAYRDSRFQTASVVLTSGVHKLLGTWRNQVDLFITLTPGAARLFQNSSLNPRPEQLVVKPNFTADLGLGKQKREAYFLFVGRLSPEKGLETLLKAHAQHPFKLKVVGDGPLRSMVEAHAASYPSLEYLGYQQRGRVVEELKSARGLIFPSEWPEMFGMSIIESFSTGTPVIASKIGGGEYLVQHQQNGLHYRPGSAEELVRSVKTMEQLPEMVYNLGKNARMSYEQLYTPEANYHTLISIYETARRPQNQKIATLETLQALPNL</sequence>
<feature type="domain" description="Glycosyltransferase subfamily 4-like N-terminal" evidence="2">
    <location>
        <begin position="53"/>
        <end position="202"/>
    </location>
</feature>
<evidence type="ECO:0008006" key="5">
    <source>
        <dbReference type="Google" id="ProtNLM"/>
    </source>
</evidence>
<evidence type="ECO:0000313" key="4">
    <source>
        <dbReference type="Proteomes" id="UP000186551"/>
    </source>
</evidence>
<dbReference type="RefSeq" id="WP_073855035.1">
    <property type="nucleotide sequence ID" value="NZ_LVWA01000013.1"/>
</dbReference>
<dbReference type="PANTHER" id="PTHR45947">
    <property type="entry name" value="SULFOQUINOVOSYL TRANSFERASE SQD2"/>
    <property type="match status" value="1"/>
</dbReference>
<name>A0A1Q5P801_9BACT</name>
<proteinExistence type="predicted"/>
<gene>
    <name evidence="3" type="ORF">A3841_06700</name>
</gene>
<dbReference type="InterPro" id="IPR050194">
    <property type="entry name" value="Glycosyltransferase_grp1"/>
</dbReference>
<comment type="caution">
    <text evidence="3">The sequence shown here is derived from an EMBL/GenBank/DDBJ whole genome shotgun (WGS) entry which is preliminary data.</text>
</comment>
<organism evidence="3 4">
    <name type="scientific">Pontibacter flavimaris</name>
    <dbReference type="NCBI Taxonomy" id="1797110"/>
    <lineage>
        <taxon>Bacteria</taxon>
        <taxon>Pseudomonadati</taxon>
        <taxon>Bacteroidota</taxon>
        <taxon>Cytophagia</taxon>
        <taxon>Cytophagales</taxon>
        <taxon>Hymenobacteraceae</taxon>
        <taxon>Pontibacter</taxon>
    </lineage>
</organism>
<keyword evidence="4" id="KW-1185">Reference proteome</keyword>
<reference evidence="3 4" key="1">
    <citation type="submission" date="2016-03" db="EMBL/GenBank/DDBJ databases">
        <title>Genome sequence of Pontibacter sp. nov., of the family cytophagaceae, isolated from marine sediment of the Yellow Sea, China.</title>
        <authorList>
            <person name="Zhang G."/>
            <person name="Zhang R."/>
        </authorList>
    </citation>
    <scope>NUCLEOTIDE SEQUENCE [LARGE SCALE GENOMIC DNA]</scope>
    <source>
        <strain evidence="3 4">S10-8</strain>
    </source>
</reference>
<evidence type="ECO:0000259" key="1">
    <source>
        <dbReference type="Pfam" id="PF00534"/>
    </source>
</evidence>
<dbReference type="InterPro" id="IPR028098">
    <property type="entry name" value="Glyco_trans_4-like_N"/>
</dbReference>
<dbReference type="Pfam" id="PF13579">
    <property type="entry name" value="Glyco_trans_4_4"/>
    <property type="match status" value="1"/>
</dbReference>
<dbReference type="AlphaFoldDB" id="A0A1Q5P801"/>